<sequence length="87" mass="9604">MASTLQQPVTPPQPATAVHDNDWADNALGFDQREECHGTGTVEAEVTEYLKDSAVVLEGKSGLLRYWKNNCTKYPTIFVLAIDLLPI</sequence>
<reference evidence="3 4" key="1">
    <citation type="submission" date="2015-12" db="EMBL/GenBank/DDBJ databases">
        <title>Draft genome sequence of Moniliophthora roreri, the causal agent of frosty pod rot of cacao.</title>
        <authorList>
            <person name="Aime M.C."/>
            <person name="Diaz-Valderrama J.R."/>
            <person name="Kijpornyongpan T."/>
            <person name="Phillips-Mora W."/>
        </authorList>
    </citation>
    <scope>NUCLEOTIDE SEQUENCE [LARGE SCALE GENOMIC DNA]</scope>
    <source>
        <strain evidence="3 4">MCA 2952</strain>
    </source>
</reference>
<evidence type="ECO:0000259" key="2">
    <source>
        <dbReference type="Pfam" id="PF05699"/>
    </source>
</evidence>
<dbReference type="AlphaFoldDB" id="A0A0W0FHU3"/>
<protein>
    <recommendedName>
        <fullName evidence="2">HAT C-terminal dimerisation domain-containing protein</fullName>
    </recommendedName>
</protein>
<organism evidence="3 4">
    <name type="scientific">Moniliophthora roreri</name>
    <name type="common">Frosty pod rot fungus</name>
    <name type="synonym">Monilia roreri</name>
    <dbReference type="NCBI Taxonomy" id="221103"/>
    <lineage>
        <taxon>Eukaryota</taxon>
        <taxon>Fungi</taxon>
        <taxon>Dikarya</taxon>
        <taxon>Basidiomycota</taxon>
        <taxon>Agaricomycotina</taxon>
        <taxon>Agaricomycetes</taxon>
        <taxon>Agaricomycetidae</taxon>
        <taxon>Agaricales</taxon>
        <taxon>Marasmiineae</taxon>
        <taxon>Marasmiaceae</taxon>
        <taxon>Moniliophthora</taxon>
    </lineage>
</organism>
<dbReference type="Pfam" id="PF05699">
    <property type="entry name" value="Dimer_Tnp_hAT"/>
    <property type="match status" value="1"/>
</dbReference>
<feature type="domain" description="HAT C-terminal dimerisation" evidence="2">
    <location>
        <begin position="45"/>
        <end position="85"/>
    </location>
</feature>
<dbReference type="GO" id="GO:0046983">
    <property type="term" value="F:protein dimerization activity"/>
    <property type="evidence" value="ECO:0007669"/>
    <property type="project" value="InterPro"/>
</dbReference>
<dbReference type="Proteomes" id="UP000054988">
    <property type="component" value="Unassembled WGS sequence"/>
</dbReference>
<evidence type="ECO:0000313" key="4">
    <source>
        <dbReference type="Proteomes" id="UP000054988"/>
    </source>
</evidence>
<proteinExistence type="predicted"/>
<evidence type="ECO:0000256" key="1">
    <source>
        <dbReference type="SAM" id="MobiDB-lite"/>
    </source>
</evidence>
<evidence type="ECO:0000313" key="3">
    <source>
        <dbReference type="EMBL" id="KTB35911.1"/>
    </source>
</evidence>
<feature type="region of interest" description="Disordered" evidence="1">
    <location>
        <begin position="1"/>
        <end position="21"/>
    </location>
</feature>
<accession>A0A0W0FHU3</accession>
<name>A0A0W0FHU3_MONRR</name>
<gene>
    <name evidence="3" type="ORF">WG66_11507</name>
</gene>
<dbReference type="InterPro" id="IPR008906">
    <property type="entry name" value="HATC_C_dom"/>
</dbReference>
<dbReference type="EMBL" id="LATX01001959">
    <property type="protein sequence ID" value="KTB35911.1"/>
    <property type="molecule type" value="Genomic_DNA"/>
</dbReference>
<comment type="caution">
    <text evidence="3">The sequence shown here is derived from an EMBL/GenBank/DDBJ whole genome shotgun (WGS) entry which is preliminary data.</text>
</comment>